<organism evidence="13">
    <name type="scientific">Petunia axillaris subsp. axillaris</name>
    <dbReference type="NCBI Taxonomy" id="55889"/>
    <lineage>
        <taxon>Eukaryota</taxon>
        <taxon>Viridiplantae</taxon>
        <taxon>Streptophyta</taxon>
        <taxon>Embryophyta</taxon>
        <taxon>Tracheophyta</taxon>
        <taxon>Spermatophyta</taxon>
        <taxon>Magnoliopsida</taxon>
        <taxon>eudicotyledons</taxon>
        <taxon>Gunneridae</taxon>
        <taxon>Pentapetalae</taxon>
        <taxon>asterids</taxon>
        <taxon>lamiids</taxon>
        <taxon>Solanales</taxon>
        <taxon>Solanaceae</taxon>
        <taxon>Petunioideae</taxon>
        <taxon>Petunia</taxon>
    </lineage>
</organism>
<dbReference type="InterPro" id="IPR001568">
    <property type="entry name" value="RNase_T2-like"/>
</dbReference>
<evidence type="ECO:0000313" key="13">
    <source>
        <dbReference type="EMBL" id="AAN76454.1"/>
    </source>
</evidence>
<keyword evidence="4" id="KW-0540">Nuclease</keyword>
<keyword evidence="7" id="KW-0378">Hydrolase</keyword>
<keyword evidence="5 12" id="KW-0732">Signal</keyword>
<dbReference type="EMBL" id="AY180050">
    <property type="protein sequence ID" value="AAN76455.1"/>
    <property type="molecule type" value="mRNA"/>
</dbReference>
<dbReference type="PANTHER" id="PTHR11240">
    <property type="entry name" value="RIBONUCLEASE T2"/>
    <property type="match status" value="1"/>
</dbReference>
<keyword evidence="9" id="KW-0325">Glycoprotein</keyword>
<name>Q8GS10_PETAX</name>
<sequence length="220" mass="25800">MFKSQLTSAHFILLFAISPIYGDFDYMQLVLTWPATFCYPKGFCQRIPPKNFTIHGLWPDKERQRLQFCAKDYKYVNFEGDIKSSLDHHWIQLRFNKEVGLKYQPLWHDQYKKHGTCCSNLYDQTAYFLLAMRLKNKFDLLGTLRTNGITPGRRYTFQRIHGAIKTVTQMDPDLKCVEHIKGVLELNEIGICFTPNAESPYHCPQSHSCEKRGYTGILFR</sequence>
<feature type="chain" id="PRO_5007713106" evidence="12">
    <location>
        <begin position="23"/>
        <end position="220"/>
    </location>
</feature>
<dbReference type="Pfam" id="PF00445">
    <property type="entry name" value="Ribonuclease_T2"/>
    <property type="match status" value="1"/>
</dbReference>
<keyword evidence="8" id="KW-1015">Disulfide bond</keyword>
<dbReference type="EMBL" id="AY180049">
    <property type="protein sequence ID" value="AAN76454.1"/>
    <property type="molecule type" value="mRNA"/>
</dbReference>
<dbReference type="PANTHER" id="PTHR11240:SF81">
    <property type="entry name" value="RIBONUCLEASE S-2"/>
    <property type="match status" value="1"/>
</dbReference>
<evidence type="ECO:0000256" key="5">
    <source>
        <dbReference type="ARBA" id="ARBA00022729"/>
    </source>
</evidence>
<dbReference type="GO" id="GO:0033897">
    <property type="term" value="F:ribonuclease T2 activity"/>
    <property type="evidence" value="ECO:0007669"/>
    <property type="project" value="InterPro"/>
</dbReference>
<evidence type="ECO:0000256" key="11">
    <source>
        <dbReference type="RuleBase" id="RU004328"/>
    </source>
</evidence>
<evidence type="ECO:0000256" key="8">
    <source>
        <dbReference type="ARBA" id="ARBA00023157"/>
    </source>
</evidence>
<evidence type="ECO:0000256" key="12">
    <source>
        <dbReference type="SAM" id="SignalP"/>
    </source>
</evidence>
<feature type="signal peptide" evidence="12">
    <location>
        <begin position="1"/>
        <end position="22"/>
    </location>
</feature>
<dbReference type="InterPro" id="IPR033697">
    <property type="entry name" value="Ribonuclease_T2_eukaryotic"/>
</dbReference>
<evidence type="ECO:0000256" key="9">
    <source>
        <dbReference type="ARBA" id="ARBA00023180"/>
    </source>
</evidence>
<reference evidence="13" key="1">
    <citation type="journal article" date="2003" name="Plant Physiol.">
        <title>Breakdown of self-incompatibility in a natural population of Petunia axillaris caused by loss of pollen function.</title>
        <authorList>
            <person name="Tsukamoto T."/>
            <person name="Ando T."/>
            <person name="Takahashi K."/>
            <person name="Omori T."/>
            <person name="Watanabe H."/>
            <person name="Kokubun H."/>
            <person name="Marchesi E."/>
            <person name="Kao T.H."/>
        </authorList>
    </citation>
    <scope>NUCLEOTIDE SEQUENCE</scope>
</reference>
<dbReference type="InterPro" id="IPR033130">
    <property type="entry name" value="RNase_T2_His_AS_2"/>
</dbReference>
<dbReference type="GO" id="GO:0016787">
    <property type="term" value="F:hydrolase activity"/>
    <property type="evidence" value="ECO:0007669"/>
    <property type="project" value="UniProtKB-KW"/>
</dbReference>
<dbReference type="InterPro" id="IPR036430">
    <property type="entry name" value="RNase_T2-like_sf"/>
</dbReference>
<dbReference type="PROSITE" id="PS00531">
    <property type="entry name" value="RNASE_T2_2"/>
    <property type="match status" value="1"/>
</dbReference>
<accession>Q8GS10</accession>
<evidence type="ECO:0000256" key="10">
    <source>
        <dbReference type="ARBA" id="ARBA00023239"/>
    </source>
</evidence>
<protein>
    <submittedName>
        <fullName evidence="13">Self-incompatibility ribonuclease</fullName>
    </submittedName>
</protein>
<dbReference type="GO" id="GO:0005576">
    <property type="term" value="C:extracellular region"/>
    <property type="evidence" value="ECO:0007669"/>
    <property type="project" value="UniProtKB-SubCell"/>
</dbReference>
<dbReference type="AlphaFoldDB" id="Q8GS10"/>
<evidence type="ECO:0000256" key="4">
    <source>
        <dbReference type="ARBA" id="ARBA00022722"/>
    </source>
</evidence>
<evidence type="ECO:0000256" key="7">
    <source>
        <dbReference type="ARBA" id="ARBA00022801"/>
    </source>
</evidence>
<keyword evidence="3" id="KW-0964">Secreted</keyword>
<dbReference type="InterPro" id="IPR018188">
    <property type="entry name" value="RNase_T2_His_AS_1"/>
</dbReference>
<dbReference type="PROSITE" id="PS00530">
    <property type="entry name" value="RNASE_T2_1"/>
    <property type="match status" value="1"/>
</dbReference>
<dbReference type="SMR" id="Q8GS10"/>
<proteinExistence type="evidence at transcript level"/>
<comment type="subcellular location">
    <subcellularLocation>
        <location evidence="1">Secreted</location>
        <location evidence="1">Extracellular space</location>
    </subcellularLocation>
</comment>
<dbReference type="SUPFAM" id="SSF55895">
    <property type="entry name" value="Ribonuclease Rh-like"/>
    <property type="match status" value="1"/>
</dbReference>
<keyword evidence="6" id="KW-0255">Endonuclease</keyword>
<dbReference type="GO" id="GO:0003723">
    <property type="term" value="F:RNA binding"/>
    <property type="evidence" value="ECO:0007669"/>
    <property type="project" value="InterPro"/>
</dbReference>
<comment type="similarity">
    <text evidence="2 11">Belongs to the RNase T2 family.</text>
</comment>
<dbReference type="GO" id="GO:0006401">
    <property type="term" value="P:RNA catabolic process"/>
    <property type="evidence" value="ECO:0007669"/>
    <property type="project" value="TreeGrafter"/>
</dbReference>
<evidence type="ECO:0000256" key="2">
    <source>
        <dbReference type="ARBA" id="ARBA00007469"/>
    </source>
</evidence>
<dbReference type="CDD" id="cd01061">
    <property type="entry name" value="RNase_T2_euk"/>
    <property type="match status" value="1"/>
</dbReference>
<evidence type="ECO:0000256" key="6">
    <source>
        <dbReference type="ARBA" id="ARBA00022759"/>
    </source>
</evidence>
<keyword evidence="10" id="KW-0456">Lyase</keyword>
<evidence type="ECO:0000256" key="3">
    <source>
        <dbReference type="ARBA" id="ARBA00022525"/>
    </source>
</evidence>
<evidence type="ECO:0000256" key="1">
    <source>
        <dbReference type="ARBA" id="ARBA00004239"/>
    </source>
</evidence>
<dbReference type="Gene3D" id="3.90.730.10">
    <property type="entry name" value="Ribonuclease T2-like"/>
    <property type="match status" value="1"/>
</dbReference>